<evidence type="ECO:0000313" key="2">
    <source>
        <dbReference type="EMBL" id="OXA88131.1"/>
    </source>
</evidence>
<keyword evidence="3" id="KW-1185">Reference proteome</keyword>
<protein>
    <recommendedName>
        <fullName evidence="4">Tetratricopeptide repeat protein</fullName>
    </recommendedName>
</protein>
<gene>
    <name evidence="2" type="ORF">B0A73_10170</name>
</gene>
<dbReference type="RefSeq" id="WP_052480060.1">
    <property type="nucleotide sequence ID" value="NZ_JPRK01000003.1"/>
</dbReference>
<evidence type="ECO:0008006" key="4">
    <source>
        <dbReference type="Google" id="ProtNLM"/>
    </source>
</evidence>
<name>A0ABX4C6A7_9FLAO</name>
<evidence type="ECO:0000256" key="1">
    <source>
        <dbReference type="PROSITE-ProRule" id="PRU00339"/>
    </source>
</evidence>
<dbReference type="PROSITE" id="PS50005">
    <property type="entry name" value="TPR"/>
    <property type="match status" value="1"/>
</dbReference>
<comment type="caution">
    <text evidence="2">The sequence shown here is derived from an EMBL/GenBank/DDBJ whole genome shotgun (WGS) entry which is preliminary data.</text>
</comment>
<feature type="repeat" description="TPR" evidence="1">
    <location>
        <begin position="181"/>
        <end position="214"/>
    </location>
</feature>
<dbReference type="InterPro" id="IPR011990">
    <property type="entry name" value="TPR-like_helical_dom_sf"/>
</dbReference>
<dbReference type="SUPFAM" id="SSF48452">
    <property type="entry name" value="TPR-like"/>
    <property type="match status" value="1"/>
</dbReference>
<evidence type="ECO:0000313" key="3">
    <source>
        <dbReference type="Proteomes" id="UP000198302"/>
    </source>
</evidence>
<reference evidence="2 3" key="1">
    <citation type="submission" date="2016-11" db="EMBL/GenBank/DDBJ databases">
        <title>Whole genomes of Flavobacteriaceae.</title>
        <authorList>
            <person name="Stine C."/>
            <person name="Li C."/>
            <person name="Tadesse D."/>
        </authorList>
    </citation>
    <scope>NUCLEOTIDE SEQUENCE [LARGE SCALE GENOMIC DNA]</scope>
    <source>
        <strain evidence="2 3">ATCC 51468</strain>
    </source>
</reference>
<organism evidence="2 3">
    <name type="scientific">Flavobacterium hibernum</name>
    <dbReference type="NCBI Taxonomy" id="37752"/>
    <lineage>
        <taxon>Bacteria</taxon>
        <taxon>Pseudomonadati</taxon>
        <taxon>Bacteroidota</taxon>
        <taxon>Flavobacteriia</taxon>
        <taxon>Flavobacteriales</taxon>
        <taxon>Flavobacteriaceae</taxon>
        <taxon>Flavobacterium</taxon>
    </lineage>
</organism>
<sequence length="249" mass="28616">MGLFDFFKSENNKPSVDLMDFKFISDDHTRNENGRPTNANNKGALRGIRVKTSDNKFFYVTMYNMNENHPVWGDNIQMAEKRMKLVEDNNNKIILLGFGTDAMGSSFADYGLTLHKSNGTINKVTLHMHDRNVDIEYLKSEEKSLKQATSTNNSGIEEIQTFLNKFQTLPINIKGELAQKTDKLNNIGVDYYENNDIENAIIHYNKALEIYPINDDALKNLVICYRETNNFIKMIEAQSKLDYLKHLGI</sequence>
<keyword evidence="1" id="KW-0802">TPR repeat</keyword>
<dbReference type="Gene3D" id="1.25.40.10">
    <property type="entry name" value="Tetratricopeptide repeat domain"/>
    <property type="match status" value="1"/>
</dbReference>
<proteinExistence type="predicted"/>
<dbReference type="InterPro" id="IPR019734">
    <property type="entry name" value="TPR_rpt"/>
</dbReference>
<dbReference type="Proteomes" id="UP000198302">
    <property type="component" value="Unassembled WGS sequence"/>
</dbReference>
<dbReference type="SMART" id="SM00028">
    <property type="entry name" value="TPR"/>
    <property type="match status" value="1"/>
</dbReference>
<accession>A0ABX4C6A7</accession>
<dbReference type="EMBL" id="MUGX01000011">
    <property type="protein sequence ID" value="OXA88131.1"/>
    <property type="molecule type" value="Genomic_DNA"/>
</dbReference>
<dbReference type="Pfam" id="PF00515">
    <property type="entry name" value="TPR_1"/>
    <property type="match status" value="1"/>
</dbReference>